<comment type="caution">
    <text evidence="1">The sequence shown here is derived from an EMBL/GenBank/DDBJ whole genome shotgun (WGS) entry which is preliminary data.</text>
</comment>
<accession>A0A6L3SVS2</accession>
<gene>
    <name evidence="1" type="ORF">F6X53_16705</name>
</gene>
<dbReference type="AlphaFoldDB" id="A0A6L3SVS2"/>
<keyword evidence="2" id="KW-1185">Reference proteome</keyword>
<dbReference type="EMBL" id="VZZK01000017">
    <property type="protein sequence ID" value="KAB1077856.1"/>
    <property type="molecule type" value="Genomic_DNA"/>
</dbReference>
<organism evidence="1 2">
    <name type="scientific">Methylobacterium soli</name>
    <dbReference type="NCBI Taxonomy" id="553447"/>
    <lineage>
        <taxon>Bacteria</taxon>
        <taxon>Pseudomonadati</taxon>
        <taxon>Pseudomonadota</taxon>
        <taxon>Alphaproteobacteria</taxon>
        <taxon>Hyphomicrobiales</taxon>
        <taxon>Methylobacteriaceae</taxon>
        <taxon>Methylobacterium</taxon>
    </lineage>
</organism>
<proteinExistence type="predicted"/>
<evidence type="ECO:0000313" key="1">
    <source>
        <dbReference type="EMBL" id="KAB1077856.1"/>
    </source>
</evidence>
<protein>
    <submittedName>
        <fullName evidence="1">Uncharacterized protein</fullName>
    </submittedName>
</protein>
<name>A0A6L3SVS2_9HYPH</name>
<dbReference type="Proteomes" id="UP000474159">
    <property type="component" value="Unassembled WGS sequence"/>
</dbReference>
<dbReference type="RefSeq" id="WP_151001342.1">
    <property type="nucleotide sequence ID" value="NZ_BPQY01000156.1"/>
</dbReference>
<evidence type="ECO:0000313" key="2">
    <source>
        <dbReference type="Proteomes" id="UP000474159"/>
    </source>
</evidence>
<reference evidence="1 2" key="1">
    <citation type="submission" date="2019-09" db="EMBL/GenBank/DDBJ databases">
        <title>YIM 48816 draft genome.</title>
        <authorList>
            <person name="Jiang L."/>
        </authorList>
    </citation>
    <scope>NUCLEOTIDE SEQUENCE [LARGE SCALE GENOMIC DNA]</scope>
    <source>
        <strain evidence="1 2">YIM 48816</strain>
    </source>
</reference>
<dbReference type="OrthoDB" id="9781481at2"/>
<sequence>MRTIREARSGDAWLRLLQTKAGFTGVVFIEDKRRFTIEGDTADKVWQLLQDEAAKLNPSYFGFSGARARFLRMMPDGFADPVYLAEERAYKLRAKERLDAALPLDAALAWNGDGKAALAAFRATNLLSPFESTRIGEALRSSAAAPYIRGAAAFASGAVEDGIRAMQGALKPFAIAKWTALTYLPFLWRPDAHLFLKPEVTREFAERVGHPFAHAYAPELHPDIYRSLLDLAAAMRTETADLQPADMIDVQSFIWVVGRYTEADEAAVLAKAVVTKSGTP</sequence>